<sequence length="271" mass="30274">MQSFNVSSPQQQRNKANAPQQSKCKLKFDYSPSKDGIDFNLLVLLHGLGDTKGPFAALGTKLQLPQTATMAVQAPEPVPYMEECYQWYPSFDFLTGELLTPASPERLKGLVRTRQQLTELLQHLVDDCGFEPSRIFLFGFSQGGTVALDLALFGQIRNLGGVISISGYLLEEQENEKKIGNGYGGYILVTQGEKDSTVGSRSQAEKKFSIIKRKCSPDAIVSQVFISNKDHTMPSSAAEWRIIHTFFAERMPRRNLQLENMSDVYLVNPSR</sequence>
<reference evidence="4" key="1">
    <citation type="submission" date="2013-08" db="EMBL/GenBank/DDBJ databases">
        <title>Gene expansion shapes genome architecture in the human pathogen Lichtheimia corymbifera: an evolutionary genomics analysis in the ancient terrestrial Mucorales (Mucoromycotina).</title>
        <authorList>
            <person name="Schwartze V.U."/>
            <person name="Winter S."/>
            <person name="Shelest E."/>
            <person name="Marcet-Houben M."/>
            <person name="Horn F."/>
            <person name="Wehner S."/>
            <person name="Hoffmann K."/>
            <person name="Riege K."/>
            <person name="Sammeth M."/>
            <person name="Nowrousian M."/>
            <person name="Valiante V."/>
            <person name="Linde J."/>
            <person name="Jacobsen I.D."/>
            <person name="Marz M."/>
            <person name="Brakhage A.A."/>
            <person name="Gabaldon T."/>
            <person name="Bocker S."/>
            <person name="Voigt K."/>
        </authorList>
    </citation>
    <scope>NUCLEOTIDE SEQUENCE [LARGE SCALE GENOMIC DNA]</scope>
    <source>
        <strain evidence="4">FSU 9682</strain>
    </source>
</reference>
<feature type="domain" description="Phospholipase/carboxylesterase/thioesterase" evidence="3">
    <location>
        <begin position="40"/>
        <end position="203"/>
    </location>
</feature>
<dbReference type="GO" id="GO:0008474">
    <property type="term" value="F:palmitoyl-(protein) hydrolase activity"/>
    <property type="evidence" value="ECO:0007669"/>
    <property type="project" value="TreeGrafter"/>
</dbReference>
<dbReference type="AlphaFoldDB" id="A0A068RV13"/>
<dbReference type="OrthoDB" id="437457at2759"/>
<name>A0A068RV13_9FUNG</name>
<evidence type="ECO:0000313" key="5">
    <source>
        <dbReference type="Proteomes" id="UP000027586"/>
    </source>
</evidence>
<dbReference type="Pfam" id="PF02230">
    <property type="entry name" value="Abhydrolase_2"/>
    <property type="match status" value="1"/>
</dbReference>
<proteinExistence type="inferred from homology"/>
<dbReference type="InterPro" id="IPR050565">
    <property type="entry name" value="LYPA1-2/EST-like"/>
</dbReference>
<dbReference type="InterPro" id="IPR029058">
    <property type="entry name" value="AB_hydrolase_fold"/>
</dbReference>
<dbReference type="VEuPathDB" id="FungiDB:LCOR_04800.1"/>
<feature type="region of interest" description="Disordered" evidence="2">
    <location>
        <begin position="1"/>
        <end position="22"/>
    </location>
</feature>
<accession>A0A068RV13</accession>
<dbReference type="EMBL" id="CBTN010000017">
    <property type="protein sequence ID" value="CDH53452.1"/>
    <property type="molecule type" value="Genomic_DNA"/>
</dbReference>
<evidence type="ECO:0000313" key="4">
    <source>
        <dbReference type="EMBL" id="CDH53452.1"/>
    </source>
</evidence>
<dbReference type="PANTHER" id="PTHR10655">
    <property type="entry name" value="LYSOPHOSPHOLIPASE-RELATED"/>
    <property type="match status" value="1"/>
</dbReference>
<comment type="similarity">
    <text evidence="1">Belongs to the AB hydrolase superfamily. AB hydrolase 2 family.</text>
</comment>
<dbReference type="Gene3D" id="3.40.50.1820">
    <property type="entry name" value="alpha/beta hydrolase"/>
    <property type="match status" value="1"/>
</dbReference>
<dbReference type="Proteomes" id="UP000027586">
    <property type="component" value="Unassembled WGS sequence"/>
</dbReference>
<dbReference type="GO" id="GO:0052689">
    <property type="term" value="F:carboxylic ester hydrolase activity"/>
    <property type="evidence" value="ECO:0007669"/>
    <property type="project" value="TreeGrafter"/>
</dbReference>
<keyword evidence="5" id="KW-1185">Reference proteome</keyword>
<evidence type="ECO:0000256" key="1">
    <source>
        <dbReference type="ARBA" id="ARBA00006499"/>
    </source>
</evidence>
<dbReference type="SUPFAM" id="SSF53474">
    <property type="entry name" value="alpha/beta-Hydrolases"/>
    <property type="match status" value="1"/>
</dbReference>
<gene>
    <name evidence="4" type="ORF">LCOR_04800.1</name>
</gene>
<dbReference type="GO" id="GO:0005737">
    <property type="term" value="C:cytoplasm"/>
    <property type="evidence" value="ECO:0007669"/>
    <property type="project" value="TreeGrafter"/>
</dbReference>
<dbReference type="PANTHER" id="PTHR10655:SF67">
    <property type="entry name" value="PHOSPHOLIPASE_CARBOXYLESTERASE SUPERFAMILY (AFU_ORTHOLOGUE AFUA_5G09340)"/>
    <property type="match status" value="1"/>
</dbReference>
<dbReference type="STRING" id="1263082.A0A068RV13"/>
<protein>
    <submittedName>
        <fullName evidence="4">Phospholipase carboxylesterase</fullName>
    </submittedName>
</protein>
<comment type="caution">
    <text evidence="4">The sequence shown here is derived from an EMBL/GenBank/DDBJ whole genome shotgun (WGS) entry which is preliminary data.</text>
</comment>
<organism evidence="4 5">
    <name type="scientific">Lichtheimia corymbifera JMRC:FSU:9682</name>
    <dbReference type="NCBI Taxonomy" id="1263082"/>
    <lineage>
        <taxon>Eukaryota</taxon>
        <taxon>Fungi</taxon>
        <taxon>Fungi incertae sedis</taxon>
        <taxon>Mucoromycota</taxon>
        <taxon>Mucoromycotina</taxon>
        <taxon>Mucoromycetes</taxon>
        <taxon>Mucorales</taxon>
        <taxon>Lichtheimiaceae</taxon>
        <taxon>Lichtheimia</taxon>
    </lineage>
</organism>
<evidence type="ECO:0000256" key="2">
    <source>
        <dbReference type="SAM" id="MobiDB-lite"/>
    </source>
</evidence>
<evidence type="ECO:0000259" key="3">
    <source>
        <dbReference type="Pfam" id="PF02230"/>
    </source>
</evidence>
<dbReference type="InterPro" id="IPR003140">
    <property type="entry name" value="PLipase/COase/thioEstase"/>
</dbReference>